<evidence type="ECO:0000256" key="1">
    <source>
        <dbReference type="ARBA" id="ARBA00001933"/>
    </source>
</evidence>
<feature type="modified residue" description="N6-(pyridoxal phosphate)lysine" evidence="11">
    <location>
        <position position="216"/>
    </location>
</feature>
<dbReference type="GO" id="GO:0000105">
    <property type="term" value="P:L-histidine biosynthetic process"/>
    <property type="evidence" value="ECO:0007669"/>
    <property type="project" value="UniProtKB-UniRule"/>
</dbReference>
<dbReference type="EMBL" id="PYVG01000009">
    <property type="protein sequence ID" value="PTB89683.1"/>
    <property type="molecule type" value="Genomic_DNA"/>
</dbReference>
<dbReference type="SUPFAM" id="SSF53383">
    <property type="entry name" value="PLP-dependent transferases"/>
    <property type="match status" value="1"/>
</dbReference>
<dbReference type="Gene3D" id="3.90.1150.10">
    <property type="entry name" value="Aspartate Aminotransferase, domain 1"/>
    <property type="match status" value="1"/>
</dbReference>
<evidence type="ECO:0000313" key="13">
    <source>
        <dbReference type="EMBL" id="PTB89683.1"/>
    </source>
</evidence>
<evidence type="ECO:0000256" key="4">
    <source>
        <dbReference type="ARBA" id="ARBA00011738"/>
    </source>
</evidence>
<dbReference type="InterPro" id="IPR001917">
    <property type="entry name" value="Aminotrans_II_pyridoxalP_BS"/>
</dbReference>
<dbReference type="PROSITE" id="PS00599">
    <property type="entry name" value="AA_TRANSFER_CLASS_2"/>
    <property type="match status" value="1"/>
</dbReference>
<proteinExistence type="inferred from homology"/>
<keyword evidence="8 11" id="KW-0663">Pyridoxal phosphate</keyword>
<gene>
    <name evidence="11" type="primary">hisC</name>
    <name evidence="13" type="ORF">C9928_02800</name>
</gene>
<dbReference type="Proteomes" id="UP000241514">
    <property type="component" value="Unassembled WGS sequence"/>
</dbReference>
<evidence type="ECO:0000256" key="9">
    <source>
        <dbReference type="ARBA" id="ARBA00023102"/>
    </source>
</evidence>
<keyword evidence="6 11" id="KW-0028">Amino-acid biosynthesis</keyword>
<evidence type="ECO:0000256" key="5">
    <source>
        <dbReference type="ARBA" id="ARBA00022576"/>
    </source>
</evidence>
<dbReference type="UniPathway" id="UPA00031">
    <property type="reaction ID" value="UER00012"/>
</dbReference>
<accession>A0A2T4D791</accession>
<comment type="caution">
    <text evidence="13">The sequence shown here is derived from an EMBL/GenBank/DDBJ whole genome shotgun (WGS) entry which is preliminary data.</text>
</comment>
<name>A0A2T4D791_9GAMM</name>
<evidence type="ECO:0000256" key="10">
    <source>
        <dbReference type="ARBA" id="ARBA00047481"/>
    </source>
</evidence>
<evidence type="ECO:0000256" key="2">
    <source>
        <dbReference type="ARBA" id="ARBA00005011"/>
    </source>
</evidence>
<organism evidence="13 14">
    <name type="scientific">Pseudidiomarina aestuarii</name>
    <dbReference type="NCBI Taxonomy" id="624146"/>
    <lineage>
        <taxon>Bacteria</taxon>
        <taxon>Pseudomonadati</taxon>
        <taxon>Pseudomonadota</taxon>
        <taxon>Gammaproteobacteria</taxon>
        <taxon>Alteromonadales</taxon>
        <taxon>Idiomarinaceae</taxon>
        <taxon>Pseudidiomarina</taxon>
    </lineage>
</organism>
<dbReference type="CDD" id="cd00609">
    <property type="entry name" value="AAT_like"/>
    <property type="match status" value="1"/>
</dbReference>
<comment type="catalytic activity">
    <reaction evidence="10 11">
        <text>L-histidinol phosphate + 2-oxoglutarate = 3-(imidazol-4-yl)-2-oxopropyl phosphate + L-glutamate</text>
        <dbReference type="Rhea" id="RHEA:23744"/>
        <dbReference type="ChEBI" id="CHEBI:16810"/>
        <dbReference type="ChEBI" id="CHEBI:29985"/>
        <dbReference type="ChEBI" id="CHEBI:57766"/>
        <dbReference type="ChEBI" id="CHEBI:57980"/>
        <dbReference type="EC" id="2.6.1.9"/>
    </reaction>
</comment>
<dbReference type="InterPro" id="IPR004839">
    <property type="entry name" value="Aminotransferase_I/II_large"/>
</dbReference>
<dbReference type="Pfam" id="PF00155">
    <property type="entry name" value="Aminotran_1_2"/>
    <property type="match status" value="1"/>
</dbReference>
<dbReference type="GO" id="GO:0030170">
    <property type="term" value="F:pyridoxal phosphate binding"/>
    <property type="evidence" value="ECO:0007669"/>
    <property type="project" value="InterPro"/>
</dbReference>
<dbReference type="InterPro" id="IPR005861">
    <property type="entry name" value="HisP_aminotrans"/>
</dbReference>
<dbReference type="HAMAP" id="MF_01023">
    <property type="entry name" value="HisC_aminotrans_2"/>
    <property type="match status" value="1"/>
</dbReference>
<dbReference type="Gene3D" id="3.40.640.10">
    <property type="entry name" value="Type I PLP-dependent aspartate aminotransferase-like (Major domain)"/>
    <property type="match status" value="1"/>
</dbReference>
<keyword evidence="7 11" id="KW-0808">Transferase</keyword>
<dbReference type="InterPro" id="IPR015424">
    <property type="entry name" value="PyrdxlP-dep_Trfase"/>
</dbReference>
<evidence type="ECO:0000256" key="7">
    <source>
        <dbReference type="ARBA" id="ARBA00022679"/>
    </source>
</evidence>
<dbReference type="GO" id="GO:0004400">
    <property type="term" value="F:histidinol-phosphate transaminase activity"/>
    <property type="evidence" value="ECO:0007669"/>
    <property type="project" value="UniProtKB-UniRule"/>
</dbReference>
<keyword evidence="5 11" id="KW-0032">Aminotransferase</keyword>
<evidence type="ECO:0000259" key="12">
    <source>
        <dbReference type="Pfam" id="PF00155"/>
    </source>
</evidence>
<dbReference type="InterPro" id="IPR015421">
    <property type="entry name" value="PyrdxlP-dep_Trfase_major"/>
</dbReference>
<dbReference type="InterPro" id="IPR015422">
    <property type="entry name" value="PyrdxlP-dep_Trfase_small"/>
</dbReference>
<evidence type="ECO:0000256" key="3">
    <source>
        <dbReference type="ARBA" id="ARBA00007970"/>
    </source>
</evidence>
<evidence type="ECO:0000313" key="14">
    <source>
        <dbReference type="Proteomes" id="UP000241514"/>
    </source>
</evidence>
<evidence type="ECO:0000256" key="11">
    <source>
        <dbReference type="HAMAP-Rule" id="MF_01023"/>
    </source>
</evidence>
<feature type="domain" description="Aminotransferase class I/classII large" evidence="12">
    <location>
        <begin position="47"/>
        <end position="349"/>
    </location>
</feature>
<comment type="similarity">
    <text evidence="3 11">Belongs to the class-II pyridoxal-phosphate-dependent aminotransferase family. Histidinol-phosphate aminotransferase subfamily.</text>
</comment>
<dbReference type="PANTHER" id="PTHR42885">
    <property type="entry name" value="HISTIDINOL-PHOSPHATE AMINOTRANSFERASE-RELATED"/>
    <property type="match status" value="1"/>
</dbReference>
<comment type="pathway">
    <text evidence="2 11">Amino-acid biosynthesis; L-histidine biosynthesis; L-histidine from 5-phospho-alpha-D-ribose 1-diphosphate: step 7/9.</text>
</comment>
<protein>
    <recommendedName>
        <fullName evidence="11">Histidinol-phosphate aminotransferase</fullName>
        <ecNumber evidence="11">2.6.1.9</ecNumber>
    </recommendedName>
    <alternativeName>
        <fullName evidence="11">Imidazole acetol-phosphate transaminase</fullName>
    </alternativeName>
</protein>
<dbReference type="PANTHER" id="PTHR42885:SF2">
    <property type="entry name" value="HISTIDINOL-PHOSPHATE AMINOTRANSFERASE"/>
    <property type="match status" value="1"/>
</dbReference>
<comment type="cofactor">
    <cofactor evidence="1 11">
        <name>pyridoxal 5'-phosphate</name>
        <dbReference type="ChEBI" id="CHEBI:597326"/>
    </cofactor>
</comment>
<reference evidence="13 14" key="1">
    <citation type="submission" date="2018-03" db="EMBL/GenBank/DDBJ databases">
        <title>Cross-interface Injection: A General Nanoliter Liquid Handling Method Applied to Single Cells Genome Amplification Automated Nanoliter Liquid Handling Applied to Single Cell Multiple Displacement Amplification.</title>
        <authorList>
            <person name="Yun J."/>
            <person name="Xu P."/>
            <person name="Xu J."/>
            <person name="Dai X."/>
            <person name="Wang Y."/>
            <person name="Zheng X."/>
            <person name="Cao C."/>
            <person name="Yi Q."/>
            <person name="Zhu Y."/>
            <person name="Wang L."/>
            <person name="Dong Z."/>
            <person name="Huang Y."/>
            <person name="Huang L."/>
            <person name="Du W."/>
        </authorList>
    </citation>
    <scope>NUCLEOTIDE SEQUENCE [LARGE SCALE GENOMIC DNA]</scope>
    <source>
        <strain evidence="13 14">A9-4</strain>
    </source>
</reference>
<dbReference type="NCBIfam" id="TIGR01141">
    <property type="entry name" value="hisC"/>
    <property type="match status" value="1"/>
</dbReference>
<comment type="subunit">
    <text evidence="4 11">Homodimer.</text>
</comment>
<dbReference type="EC" id="2.6.1.9" evidence="11"/>
<sequence>MSMVERLQRAHLRNLVPYASARRSMSGGSVWLNANEAPTTPALDDNEPALNRYPAFQSDAVNQAYADYAGVQADSILSARGSDEIIELMIRAFCEPGQDAIMICPPTYGMYAISAQTHGALVREVPLIDTPELGLQLDLSAMVAQLDGVKLIFVCSPSNPLGNNLALGDLRNLLESVGEQAFVIVDEAYIEFTDQPSVATWLTQYPQLVVTRTLSKAFGMAAIRCGFALAAPAVIDCLRKVIAPYPMPASSLSYAQRALAPAAIGAMQRAVTETQALREQWLQKLEAAPWVKRLYPSATNFVLIQVDDAAALVAQCSAQGVLVRNQSSQRGLDNCVRISIGSAQELQQLEQVLLQ</sequence>
<dbReference type="AlphaFoldDB" id="A0A2T4D791"/>
<evidence type="ECO:0000256" key="8">
    <source>
        <dbReference type="ARBA" id="ARBA00022898"/>
    </source>
</evidence>
<evidence type="ECO:0000256" key="6">
    <source>
        <dbReference type="ARBA" id="ARBA00022605"/>
    </source>
</evidence>
<keyword evidence="9 11" id="KW-0368">Histidine biosynthesis</keyword>